<evidence type="ECO:0000256" key="2">
    <source>
        <dbReference type="ARBA" id="ARBA00005128"/>
    </source>
</evidence>
<evidence type="ECO:0000313" key="9">
    <source>
        <dbReference type="Proteomes" id="UP000221653"/>
    </source>
</evidence>
<evidence type="ECO:0000256" key="5">
    <source>
        <dbReference type="ARBA" id="ARBA00022723"/>
    </source>
</evidence>
<evidence type="ECO:0000256" key="1">
    <source>
        <dbReference type="ARBA" id="ARBA00001946"/>
    </source>
</evidence>
<reference evidence="8 9" key="1">
    <citation type="submission" date="2017-10" db="EMBL/GenBank/DDBJ databases">
        <title>Sequencing the genomes of 1000 actinobacteria strains.</title>
        <authorList>
            <person name="Klenk H.-P."/>
        </authorList>
    </citation>
    <scope>NUCLEOTIDE SEQUENCE [LARGE SCALE GENOMIC DNA]</scope>
    <source>
        <strain evidence="8 9">DSM 20688</strain>
    </source>
</reference>
<comment type="caution">
    <text evidence="8">The sequence shown here is derived from an EMBL/GenBank/DDBJ whole genome shotgun (WGS) entry which is preliminary data.</text>
</comment>
<dbReference type="RefSeq" id="WP_098388931.1">
    <property type="nucleotide sequence ID" value="NZ_LS483404.1"/>
</dbReference>
<dbReference type="OrthoDB" id="4497239at2"/>
<dbReference type="InterPro" id="IPR033749">
    <property type="entry name" value="Polyprenyl_synt_CS"/>
</dbReference>
<keyword evidence="9" id="KW-1185">Reference proteome</keyword>
<keyword evidence="5" id="KW-0479">Metal-binding</keyword>
<dbReference type="STRING" id="1724.GCA_001044175_02352"/>
<evidence type="ECO:0000256" key="7">
    <source>
        <dbReference type="RuleBase" id="RU004466"/>
    </source>
</evidence>
<evidence type="ECO:0000256" key="6">
    <source>
        <dbReference type="ARBA" id="ARBA00022842"/>
    </source>
</evidence>
<dbReference type="EMBL" id="PDJF01000001">
    <property type="protein sequence ID" value="PFG27921.1"/>
    <property type="molecule type" value="Genomic_DNA"/>
</dbReference>
<evidence type="ECO:0000256" key="3">
    <source>
        <dbReference type="ARBA" id="ARBA00006706"/>
    </source>
</evidence>
<evidence type="ECO:0000313" key="8">
    <source>
        <dbReference type="EMBL" id="PFG27921.1"/>
    </source>
</evidence>
<comment type="pathway">
    <text evidence="2">Isoprenoid biosynthesis.</text>
</comment>
<organism evidence="8 9">
    <name type="scientific">Corynebacterium renale</name>
    <dbReference type="NCBI Taxonomy" id="1724"/>
    <lineage>
        <taxon>Bacteria</taxon>
        <taxon>Bacillati</taxon>
        <taxon>Actinomycetota</taxon>
        <taxon>Actinomycetes</taxon>
        <taxon>Mycobacteriales</taxon>
        <taxon>Corynebacteriaceae</taxon>
        <taxon>Corynebacterium</taxon>
    </lineage>
</organism>
<dbReference type="InterPro" id="IPR008949">
    <property type="entry name" value="Isoprenoid_synthase_dom_sf"/>
</dbReference>
<keyword evidence="6" id="KW-0460">Magnesium</keyword>
<evidence type="ECO:0000256" key="4">
    <source>
        <dbReference type="ARBA" id="ARBA00022679"/>
    </source>
</evidence>
<dbReference type="Proteomes" id="UP000221653">
    <property type="component" value="Unassembled WGS sequence"/>
</dbReference>
<dbReference type="PANTHER" id="PTHR12001:SF85">
    <property type="entry name" value="SHORT CHAIN ISOPRENYL DIPHOSPHATE SYNTHASE"/>
    <property type="match status" value="1"/>
</dbReference>
<proteinExistence type="inferred from homology"/>
<dbReference type="SUPFAM" id="SSF48576">
    <property type="entry name" value="Terpenoid synthases"/>
    <property type="match status" value="1"/>
</dbReference>
<protein>
    <submittedName>
        <fullName evidence="8">Geranylgeranyl diphosphate synthase type I</fullName>
    </submittedName>
</protein>
<dbReference type="PROSITE" id="PS00723">
    <property type="entry name" value="POLYPRENYL_SYNTHASE_1"/>
    <property type="match status" value="1"/>
</dbReference>
<dbReference type="Pfam" id="PF00348">
    <property type="entry name" value="polyprenyl_synt"/>
    <property type="match status" value="1"/>
</dbReference>
<dbReference type="PANTHER" id="PTHR12001">
    <property type="entry name" value="GERANYLGERANYL PYROPHOSPHATE SYNTHASE"/>
    <property type="match status" value="1"/>
</dbReference>
<dbReference type="AlphaFoldDB" id="A0A2A9DNF5"/>
<dbReference type="Gene3D" id="1.10.600.10">
    <property type="entry name" value="Farnesyl Diphosphate Synthase"/>
    <property type="match status" value="1"/>
</dbReference>
<dbReference type="GO" id="GO:0046872">
    <property type="term" value="F:metal ion binding"/>
    <property type="evidence" value="ECO:0007669"/>
    <property type="project" value="UniProtKB-KW"/>
</dbReference>
<dbReference type="GO" id="GO:0008299">
    <property type="term" value="P:isoprenoid biosynthetic process"/>
    <property type="evidence" value="ECO:0007669"/>
    <property type="project" value="InterPro"/>
</dbReference>
<accession>A0A2A9DNF5</accession>
<dbReference type="GO" id="GO:0004659">
    <property type="term" value="F:prenyltransferase activity"/>
    <property type="evidence" value="ECO:0007669"/>
    <property type="project" value="InterPro"/>
</dbReference>
<comment type="similarity">
    <text evidence="3 7">Belongs to the FPP/GGPP synthase family.</text>
</comment>
<sequence length="318" mass="34201">MTDISFLDQRVEESLDFLREKFEYVFHYSDEPLFRTALEALRVNAMGGKHLRARLVHIGAGHVEGEQKEAAVVFGGAVDLLHGALLIHDDIIDADPYRRGVRTIHAQVAESSGDAHIGVSAGILAGNLGLMATFQALSSSALSPQLVRQACAMMSGYAAQTVYGELLDVSHLVTHDTSMDTVRESNYLKTSIYSFLAPLHLGALAAGENTPERVAALEKVADPLGRAYQALDDIAGAVAPMEVTGKIAGGDIQAGRSTLLTIRLDHLSLDEAVAEVTHEATDYLAEARAAAESPDLTPVIRAGVEDIVAQMERKLREY</sequence>
<name>A0A2A9DNF5_9CORY</name>
<keyword evidence="4 7" id="KW-0808">Transferase</keyword>
<comment type="cofactor">
    <cofactor evidence="1">
        <name>Mg(2+)</name>
        <dbReference type="ChEBI" id="CHEBI:18420"/>
    </cofactor>
</comment>
<gene>
    <name evidence="8" type="ORF">ATK06_1003</name>
</gene>
<dbReference type="InterPro" id="IPR000092">
    <property type="entry name" value="Polyprenyl_synt"/>
</dbReference>
<dbReference type="SFLD" id="SFLDS00005">
    <property type="entry name" value="Isoprenoid_Synthase_Type_I"/>
    <property type="match status" value="1"/>
</dbReference>